<feature type="transmembrane region" description="Helical" evidence="2">
    <location>
        <begin position="15"/>
        <end position="36"/>
    </location>
</feature>
<evidence type="ECO:0000256" key="1">
    <source>
        <dbReference type="SAM" id="MobiDB-lite"/>
    </source>
</evidence>
<dbReference type="AlphaFoldDB" id="A0A834TBM0"/>
<protein>
    <submittedName>
        <fullName evidence="3">Uncharacterized protein</fullName>
    </submittedName>
</protein>
<organism evidence="3 4">
    <name type="scientific">Senna tora</name>
    <dbReference type="NCBI Taxonomy" id="362788"/>
    <lineage>
        <taxon>Eukaryota</taxon>
        <taxon>Viridiplantae</taxon>
        <taxon>Streptophyta</taxon>
        <taxon>Embryophyta</taxon>
        <taxon>Tracheophyta</taxon>
        <taxon>Spermatophyta</taxon>
        <taxon>Magnoliopsida</taxon>
        <taxon>eudicotyledons</taxon>
        <taxon>Gunneridae</taxon>
        <taxon>Pentapetalae</taxon>
        <taxon>rosids</taxon>
        <taxon>fabids</taxon>
        <taxon>Fabales</taxon>
        <taxon>Fabaceae</taxon>
        <taxon>Caesalpinioideae</taxon>
        <taxon>Cassia clade</taxon>
        <taxon>Senna</taxon>
    </lineage>
</organism>
<dbReference type="PANTHER" id="PTHR35741">
    <property type="entry name" value="FACTOR CWC22-LIKE PROTEIN, PUTATIVE (DUF3245)-RELATED"/>
    <property type="match status" value="1"/>
</dbReference>
<evidence type="ECO:0000256" key="2">
    <source>
        <dbReference type="SAM" id="Phobius"/>
    </source>
</evidence>
<evidence type="ECO:0000313" key="3">
    <source>
        <dbReference type="EMBL" id="KAF7819012.1"/>
    </source>
</evidence>
<reference evidence="3" key="1">
    <citation type="submission" date="2020-09" db="EMBL/GenBank/DDBJ databases">
        <title>Genome-Enabled Discovery of Anthraquinone Biosynthesis in Senna tora.</title>
        <authorList>
            <person name="Kang S.-H."/>
            <person name="Pandey R.P."/>
            <person name="Lee C.-M."/>
            <person name="Sim J.-S."/>
            <person name="Jeong J.-T."/>
            <person name="Choi B.-S."/>
            <person name="Jung M."/>
            <person name="Ginzburg D."/>
            <person name="Zhao K."/>
            <person name="Won S.Y."/>
            <person name="Oh T.-J."/>
            <person name="Yu Y."/>
            <person name="Kim N.-H."/>
            <person name="Lee O.R."/>
            <person name="Lee T.-H."/>
            <person name="Bashyal P."/>
            <person name="Kim T.-S."/>
            <person name="Lee W.-H."/>
            <person name="Kawkins C."/>
            <person name="Kim C.-K."/>
            <person name="Kim J.S."/>
            <person name="Ahn B.O."/>
            <person name="Rhee S.Y."/>
            <person name="Sohng J.K."/>
        </authorList>
    </citation>
    <scope>NUCLEOTIDE SEQUENCE</scope>
    <source>
        <tissue evidence="3">Leaf</tissue>
    </source>
</reference>
<dbReference type="Proteomes" id="UP000634136">
    <property type="component" value="Unassembled WGS sequence"/>
</dbReference>
<comment type="caution">
    <text evidence="3">The sequence shown here is derived from an EMBL/GenBank/DDBJ whole genome shotgun (WGS) entry which is preliminary data.</text>
</comment>
<evidence type="ECO:0000313" key="4">
    <source>
        <dbReference type="Proteomes" id="UP000634136"/>
    </source>
</evidence>
<keyword evidence="4" id="KW-1185">Reference proteome</keyword>
<name>A0A834TBM0_9FABA</name>
<dbReference type="Pfam" id="PF11595">
    <property type="entry name" value="DUF3245"/>
    <property type="match status" value="1"/>
</dbReference>
<keyword evidence="2" id="KW-1133">Transmembrane helix</keyword>
<sequence>MEALYASVPRGRRSLAVIFVVFLLVTIAVFLPWLSLPSSPSFRRHHCLLGALPPPPPPPPPSSSSSSQIASHNSVARGKTTFRVLNCSVFFCMVRDKEVEMNGTEPTKKASLPQIVKLDKAFKLWCPGEITMTSFRPSFAFFTSAGSSKLSSEFRKIQSRLCVTGCQAEAWVSNMSKVEDDEPTEADKEGRSSRLGLGARISRQCKVGPLNDPVERKLYAKLDAKKRKAAQIAEDSRSARDSIEDEDIADEDSRTNAFVKKAALPFSLSIKGNKKRK</sequence>
<keyword evidence="2" id="KW-0812">Transmembrane</keyword>
<dbReference type="OrthoDB" id="1908779at2759"/>
<keyword evidence="2" id="KW-0472">Membrane</keyword>
<dbReference type="EMBL" id="JAAIUW010000008">
    <property type="protein sequence ID" value="KAF7819012.1"/>
    <property type="molecule type" value="Genomic_DNA"/>
</dbReference>
<dbReference type="InterPro" id="IPR021641">
    <property type="entry name" value="DUF3245"/>
</dbReference>
<proteinExistence type="predicted"/>
<feature type="region of interest" description="Disordered" evidence="1">
    <location>
        <begin position="230"/>
        <end position="251"/>
    </location>
</feature>
<dbReference type="PANTHER" id="PTHR35741:SF1">
    <property type="entry name" value="FACTOR CWC22-LIKE PROTEIN, PUTATIVE (DUF3245)-RELATED"/>
    <property type="match status" value="1"/>
</dbReference>
<accession>A0A834TBM0</accession>
<gene>
    <name evidence="3" type="ORF">G2W53_024467</name>
</gene>